<proteinExistence type="inferred from homology"/>
<dbReference type="Proteomes" id="UP000032809">
    <property type="component" value="Chromosome I"/>
</dbReference>
<dbReference type="PRINTS" id="PR00691">
    <property type="entry name" value="ADHESINB"/>
</dbReference>
<evidence type="ECO:0000313" key="7">
    <source>
        <dbReference type="Proteomes" id="UP000032809"/>
    </source>
</evidence>
<name>A0A0C7NMB3_DEFTU</name>
<gene>
    <name evidence="6" type="ORF">DTL3_1746</name>
</gene>
<comment type="similarity">
    <text evidence="5">Belongs to the bacterial solute-binding protein 9 family.</text>
</comment>
<dbReference type="GO" id="GO:0046872">
    <property type="term" value="F:metal ion binding"/>
    <property type="evidence" value="ECO:0007669"/>
    <property type="project" value="UniProtKB-KW"/>
</dbReference>
<dbReference type="Pfam" id="PF01297">
    <property type="entry name" value="ZnuA"/>
    <property type="match status" value="1"/>
</dbReference>
<dbReference type="EMBL" id="LN824141">
    <property type="protein sequence ID" value="CEP79031.1"/>
    <property type="molecule type" value="Genomic_DNA"/>
</dbReference>
<sequence length="301" mass="34402">MKKKLIFSIFVLFAFLSFSLNVSTSIMPYYLIVKEIIGDLGTVNLVIPAGNSPHTYSLTPQNLKSLYNSDLLILNGLNLEIFISKLTENLKQDNIKIIYASDYVPEKELIISMHHHEGEDILNSNHESEELYNPHIWLDPYLVYTYIIPGLVEDLSKLDPENSFFYSQNGDYLTNRMVKLDNYLNEKSKQVHGDIFVVHNSFDYFAKKYNIKIAAVVESTPGVPPTPKEIIELSEIAKNKNVKAIFNEPQLSDKAANTIAKNLNLNIGLLDPIGSKEQIIDIDSLYLYNMFEIIRRTAYEK</sequence>
<evidence type="ECO:0000256" key="3">
    <source>
        <dbReference type="ARBA" id="ARBA00022723"/>
    </source>
</evidence>
<evidence type="ECO:0000256" key="2">
    <source>
        <dbReference type="ARBA" id="ARBA00022448"/>
    </source>
</evidence>
<dbReference type="OrthoDB" id="9810636at2"/>
<comment type="subcellular location">
    <subcellularLocation>
        <location evidence="1">Cell envelope</location>
    </subcellularLocation>
</comment>
<keyword evidence="3" id="KW-0479">Metal-binding</keyword>
<keyword evidence="7" id="KW-1185">Reference proteome</keyword>
<reference evidence="7" key="1">
    <citation type="submission" date="2014-11" db="EMBL/GenBank/DDBJ databases">
        <authorList>
            <person name="Wibberg D."/>
        </authorList>
    </citation>
    <scope>NUCLEOTIDE SEQUENCE [LARGE SCALE GENOMIC DNA]</scope>
    <source>
        <strain evidence="7">L3</strain>
    </source>
</reference>
<dbReference type="PANTHER" id="PTHR42953:SF1">
    <property type="entry name" value="METAL-BINDING PROTEIN HI_0362-RELATED"/>
    <property type="match status" value="1"/>
</dbReference>
<evidence type="ECO:0000256" key="1">
    <source>
        <dbReference type="ARBA" id="ARBA00004196"/>
    </source>
</evidence>
<dbReference type="HOGENOM" id="CLU_016838_1_0_0"/>
<dbReference type="SUPFAM" id="SSF53807">
    <property type="entry name" value="Helical backbone' metal receptor"/>
    <property type="match status" value="1"/>
</dbReference>
<dbReference type="Gene3D" id="3.40.50.1980">
    <property type="entry name" value="Nitrogenase molybdenum iron protein domain"/>
    <property type="match status" value="2"/>
</dbReference>
<dbReference type="AlphaFoldDB" id="A0A0C7NMB3"/>
<dbReference type="GO" id="GO:0030001">
    <property type="term" value="P:metal ion transport"/>
    <property type="evidence" value="ECO:0007669"/>
    <property type="project" value="InterPro"/>
</dbReference>
<dbReference type="InterPro" id="IPR006129">
    <property type="entry name" value="AdhesinB"/>
</dbReference>
<dbReference type="KEGG" id="dtn:DTL3_1746"/>
<protein>
    <submittedName>
        <fullName evidence="6">Periplasmic solute binding protein</fullName>
    </submittedName>
</protein>
<dbReference type="PRINTS" id="PR00690">
    <property type="entry name" value="ADHESNFAMILY"/>
</dbReference>
<evidence type="ECO:0000256" key="5">
    <source>
        <dbReference type="RuleBase" id="RU003512"/>
    </source>
</evidence>
<dbReference type="InterPro" id="IPR006128">
    <property type="entry name" value="Lipoprotein_PsaA-like"/>
</dbReference>
<dbReference type="GO" id="GO:0030313">
    <property type="term" value="C:cell envelope"/>
    <property type="evidence" value="ECO:0007669"/>
    <property type="project" value="UniProtKB-SubCell"/>
</dbReference>
<organism evidence="6 7">
    <name type="scientific">Defluviitoga tunisiensis</name>
    <dbReference type="NCBI Taxonomy" id="1006576"/>
    <lineage>
        <taxon>Bacteria</taxon>
        <taxon>Thermotogati</taxon>
        <taxon>Thermotogota</taxon>
        <taxon>Thermotogae</taxon>
        <taxon>Petrotogales</taxon>
        <taxon>Petrotogaceae</taxon>
        <taxon>Defluviitoga</taxon>
    </lineage>
</organism>
<evidence type="ECO:0000313" key="6">
    <source>
        <dbReference type="EMBL" id="CEP79031.1"/>
    </source>
</evidence>
<keyword evidence="2 5" id="KW-0813">Transport</keyword>
<dbReference type="PANTHER" id="PTHR42953">
    <property type="entry name" value="HIGH-AFFINITY ZINC UPTAKE SYSTEM PROTEIN ZNUA-RELATED"/>
    <property type="match status" value="1"/>
</dbReference>
<dbReference type="STRING" id="1006576.DTL3_1746"/>
<accession>A0A0C7NMB3</accession>
<dbReference type="GO" id="GO:0007155">
    <property type="term" value="P:cell adhesion"/>
    <property type="evidence" value="ECO:0007669"/>
    <property type="project" value="InterPro"/>
</dbReference>
<dbReference type="InterPro" id="IPR006127">
    <property type="entry name" value="ZnuA-like"/>
</dbReference>
<dbReference type="RefSeq" id="WP_045088364.1">
    <property type="nucleotide sequence ID" value="NZ_LN824141.1"/>
</dbReference>
<keyword evidence="4" id="KW-0732">Signal</keyword>
<dbReference type="InterPro" id="IPR050492">
    <property type="entry name" value="Bact_metal-bind_prot9"/>
</dbReference>
<evidence type="ECO:0000256" key="4">
    <source>
        <dbReference type="ARBA" id="ARBA00022729"/>
    </source>
</evidence>